<feature type="transmembrane region" description="Helical" evidence="6">
    <location>
        <begin position="373"/>
        <end position="393"/>
    </location>
</feature>
<feature type="transmembrane region" description="Helical" evidence="6">
    <location>
        <begin position="98"/>
        <end position="118"/>
    </location>
</feature>
<feature type="transmembrane region" description="Helical" evidence="6">
    <location>
        <begin position="163"/>
        <end position="181"/>
    </location>
</feature>
<dbReference type="SUPFAM" id="SSF103473">
    <property type="entry name" value="MFS general substrate transporter"/>
    <property type="match status" value="1"/>
</dbReference>
<dbReference type="GeneID" id="54570525"/>
<dbReference type="InterPro" id="IPR011701">
    <property type="entry name" value="MFS"/>
</dbReference>
<proteinExistence type="predicted"/>
<evidence type="ECO:0000256" key="3">
    <source>
        <dbReference type="ARBA" id="ARBA00022692"/>
    </source>
</evidence>
<dbReference type="RefSeq" id="XP_033666625.1">
    <property type="nucleotide sequence ID" value="XM_033817253.1"/>
</dbReference>
<evidence type="ECO:0000313" key="9">
    <source>
        <dbReference type="Proteomes" id="UP000799537"/>
    </source>
</evidence>
<dbReference type="GO" id="GO:0016020">
    <property type="term" value="C:membrane"/>
    <property type="evidence" value="ECO:0007669"/>
    <property type="project" value="UniProtKB-SubCell"/>
</dbReference>
<dbReference type="AlphaFoldDB" id="A0A6A6CJW9"/>
<feature type="transmembrane region" description="Helical" evidence="6">
    <location>
        <begin position="313"/>
        <end position="332"/>
    </location>
</feature>
<evidence type="ECO:0000256" key="6">
    <source>
        <dbReference type="SAM" id="Phobius"/>
    </source>
</evidence>
<dbReference type="GO" id="GO:0022857">
    <property type="term" value="F:transmembrane transporter activity"/>
    <property type="evidence" value="ECO:0007669"/>
    <property type="project" value="InterPro"/>
</dbReference>
<feature type="transmembrane region" description="Helical" evidence="6">
    <location>
        <begin position="405"/>
        <end position="425"/>
    </location>
</feature>
<dbReference type="PANTHER" id="PTHR43791">
    <property type="entry name" value="PERMEASE-RELATED"/>
    <property type="match status" value="1"/>
</dbReference>
<feature type="transmembrane region" description="Helical" evidence="6">
    <location>
        <begin position="284"/>
        <end position="307"/>
    </location>
</feature>
<protein>
    <recommendedName>
        <fullName evidence="7">Major facilitator superfamily (MFS) profile domain-containing protein</fullName>
    </recommendedName>
</protein>
<feature type="transmembrane region" description="Helical" evidence="6">
    <location>
        <begin position="130"/>
        <end position="151"/>
    </location>
</feature>
<evidence type="ECO:0000256" key="5">
    <source>
        <dbReference type="ARBA" id="ARBA00023136"/>
    </source>
</evidence>
<keyword evidence="2" id="KW-0813">Transport</keyword>
<keyword evidence="5 6" id="KW-0472">Membrane</keyword>
<dbReference type="OrthoDB" id="3632230at2759"/>
<name>A0A6A6CJW9_ZASCE</name>
<dbReference type="Proteomes" id="UP000799537">
    <property type="component" value="Unassembled WGS sequence"/>
</dbReference>
<comment type="subcellular location">
    <subcellularLocation>
        <location evidence="1">Membrane</location>
        <topology evidence="1">Multi-pass membrane protein</topology>
    </subcellularLocation>
</comment>
<dbReference type="EMBL" id="ML993599">
    <property type="protein sequence ID" value="KAF2165736.1"/>
    <property type="molecule type" value="Genomic_DNA"/>
</dbReference>
<keyword evidence="9" id="KW-1185">Reference proteome</keyword>
<dbReference type="PROSITE" id="PS50850">
    <property type="entry name" value="MFS"/>
    <property type="match status" value="1"/>
</dbReference>
<reference evidence="8" key="1">
    <citation type="journal article" date="2020" name="Stud. Mycol.">
        <title>101 Dothideomycetes genomes: a test case for predicting lifestyles and emergence of pathogens.</title>
        <authorList>
            <person name="Haridas S."/>
            <person name="Albert R."/>
            <person name="Binder M."/>
            <person name="Bloem J."/>
            <person name="Labutti K."/>
            <person name="Salamov A."/>
            <person name="Andreopoulos B."/>
            <person name="Baker S."/>
            <person name="Barry K."/>
            <person name="Bills G."/>
            <person name="Bluhm B."/>
            <person name="Cannon C."/>
            <person name="Castanera R."/>
            <person name="Culley D."/>
            <person name="Daum C."/>
            <person name="Ezra D."/>
            <person name="Gonzalez J."/>
            <person name="Henrissat B."/>
            <person name="Kuo A."/>
            <person name="Liang C."/>
            <person name="Lipzen A."/>
            <person name="Lutzoni F."/>
            <person name="Magnuson J."/>
            <person name="Mondo S."/>
            <person name="Nolan M."/>
            <person name="Ohm R."/>
            <person name="Pangilinan J."/>
            <person name="Park H.-J."/>
            <person name="Ramirez L."/>
            <person name="Alfaro M."/>
            <person name="Sun H."/>
            <person name="Tritt A."/>
            <person name="Yoshinaga Y."/>
            <person name="Zwiers L.-H."/>
            <person name="Turgeon B."/>
            <person name="Goodwin S."/>
            <person name="Spatafora J."/>
            <person name="Crous P."/>
            <person name="Grigoriev I."/>
        </authorList>
    </citation>
    <scope>NUCLEOTIDE SEQUENCE</scope>
    <source>
        <strain evidence="8">ATCC 36951</strain>
    </source>
</reference>
<evidence type="ECO:0000256" key="4">
    <source>
        <dbReference type="ARBA" id="ARBA00022989"/>
    </source>
</evidence>
<dbReference type="Gene3D" id="1.20.1250.20">
    <property type="entry name" value="MFS general substrate transporter like domains"/>
    <property type="match status" value="1"/>
</dbReference>
<dbReference type="InterPro" id="IPR020846">
    <property type="entry name" value="MFS_dom"/>
</dbReference>
<dbReference type="PANTHER" id="PTHR43791:SF103">
    <property type="entry name" value="MAJOR FACILITATOR SUPERFAMILY (MFS) PROFILE DOMAIN-CONTAINING PROTEIN-RELATED"/>
    <property type="match status" value="1"/>
</dbReference>
<evidence type="ECO:0000256" key="1">
    <source>
        <dbReference type="ARBA" id="ARBA00004141"/>
    </source>
</evidence>
<dbReference type="InterPro" id="IPR036259">
    <property type="entry name" value="MFS_trans_sf"/>
</dbReference>
<keyword evidence="3 6" id="KW-0812">Transmembrane</keyword>
<feature type="domain" description="Major facilitator superfamily (MFS) profile" evidence="7">
    <location>
        <begin position="34"/>
        <end position="430"/>
    </location>
</feature>
<evidence type="ECO:0000313" key="8">
    <source>
        <dbReference type="EMBL" id="KAF2165736.1"/>
    </source>
</evidence>
<sequence>MQCVEQTEKLELDRGLAIDPAEEKAVLRKIDRVILPVMALVYFFQYLDKQSINYAAVFGLQEDLGLSGQEFSWAVSLFYFGQLCSEYPAAYLMSRLPIVSFVGVTIIIWGSAEMCLAAAKDFNSLAAARFFLGFAEGAVAPSFMIITSNWYKRSEHPLRVATWVSMFGVSQIVGALVMYGVGQARLSIEPWRVSLFIGIMPRDCATAWFLREPERKLATERLALDRATRDHTTFDKRQLKEALTDPRTIHYASMALFITIPTPITKFSSLVINGFGFSQLQTMLVGLPGGCVAFCLTWIGALGPLYIRNSRCFFGVLLAAVPMLGSILLLALPARMAWGIVGSTWLAGSSAPPLGQAVGLMASNVKGNTKKSVVAAVFFVFYCVGCIVGPQLWQKQDAPRYTKGCITSVTSWGLLIVSFLLYVVLGRRANRTRDKLTGDTDVSSGAISTDSDSTELQDHAFRYTL</sequence>
<gene>
    <name evidence="8" type="ORF">M409DRAFT_67092</name>
</gene>
<keyword evidence="4 6" id="KW-1133">Transmembrane helix</keyword>
<organism evidence="8 9">
    <name type="scientific">Zasmidium cellare ATCC 36951</name>
    <dbReference type="NCBI Taxonomy" id="1080233"/>
    <lineage>
        <taxon>Eukaryota</taxon>
        <taxon>Fungi</taxon>
        <taxon>Dikarya</taxon>
        <taxon>Ascomycota</taxon>
        <taxon>Pezizomycotina</taxon>
        <taxon>Dothideomycetes</taxon>
        <taxon>Dothideomycetidae</taxon>
        <taxon>Mycosphaerellales</taxon>
        <taxon>Mycosphaerellaceae</taxon>
        <taxon>Zasmidium</taxon>
    </lineage>
</organism>
<dbReference type="Pfam" id="PF07690">
    <property type="entry name" value="MFS_1"/>
    <property type="match status" value="1"/>
</dbReference>
<evidence type="ECO:0000256" key="2">
    <source>
        <dbReference type="ARBA" id="ARBA00022448"/>
    </source>
</evidence>
<evidence type="ECO:0000259" key="7">
    <source>
        <dbReference type="PROSITE" id="PS50850"/>
    </source>
</evidence>
<accession>A0A6A6CJW9</accession>